<protein>
    <submittedName>
        <fullName evidence="1">Uncharacterized protein</fullName>
    </submittedName>
</protein>
<accession>A0A0S4PSH4</accession>
<name>A0A0S4PSH4_9HELI</name>
<sequence>MLFVNLACLECVLFAKMSVCFESTFACALMRVLTYFII</sequence>
<dbReference type="PATRIC" id="fig|76936.10.peg.300"/>
<dbReference type="Proteomes" id="UP000064525">
    <property type="component" value="Chromosome I"/>
</dbReference>
<dbReference type="AlphaFoldDB" id="A0A0S4PSH4"/>
<organism evidence="1 2">
    <name type="scientific">Helicobacter typhlonius</name>
    <dbReference type="NCBI Taxonomy" id="76936"/>
    <lineage>
        <taxon>Bacteria</taxon>
        <taxon>Pseudomonadati</taxon>
        <taxon>Campylobacterota</taxon>
        <taxon>Epsilonproteobacteria</taxon>
        <taxon>Campylobacterales</taxon>
        <taxon>Helicobacteraceae</taxon>
        <taxon>Helicobacter</taxon>
    </lineage>
</organism>
<proteinExistence type="predicted"/>
<dbReference type="KEGG" id="hty:BN2458_PEG0310"/>
<evidence type="ECO:0000313" key="2">
    <source>
        <dbReference type="Proteomes" id="UP000064525"/>
    </source>
</evidence>
<reference evidence="2" key="1">
    <citation type="submission" date="2015-11" db="EMBL/GenBank/DDBJ databases">
        <authorList>
            <person name="Anvar S.Y."/>
        </authorList>
    </citation>
    <scope>NUCLEOTIDE SEQUENCE [LARGE SCALE GENOMIC DNA]</scope>
</reference>
<gene>
    <name evidence="1" type="ORF">BN2458_PEG0310</name>
</gene>
<dbReference type="EMBL" id="LN907858">
    <property type="protein sequence ID" value="CUU39197.1"/>
    <property type="molecule type" value="Genomic_DNA"/>
</dbReference>
<evidence type="ECO:0000313" key="1">
    <source>
        <dbReference type="EMBL" id="CUU39197.1"/>
    </source>
</evidence>